<organism evidence="2 3">
    <name type="scientific">Plantactinospora alkalitolerans</name>
    <dbReference type="NCBI Taxonomy" id="2789879"/>
    <lineage>
        <taxon>Bacteria</taxon>
        <taxon>Bacillati</taxon>
        <taxon>Actinomycetota</taxon>
        <taxon>Actinomycetes</taxon>
        <taxon>Micromonosporales</taxon>
        <taxon>Micromonosporaceae</taxon>
        <taxon>Plantactinospora</taxon>
    </lineage>
</organism>
<evidence type="ECO:0000313" key="2">
    <source>
        <dbReference type="EMBL" id="MBF9132068.1"/>
    </source>
</evidence>
<feature type="transmembrane region" description="Helical" evidence="1">
    <location>
        <begin position="65"/>
        <end position="82"/>
    </location>
</feature>
<dbReference type="RefSeq" id="WP_196203607.1">
    <property type="nucleotide sequence ID" value="NZ_JADPUN010000216.1"/>
</dbReference>
<name>A0ABS0H1H6_9ACTN</name>
<proteinExistence type="predicted"/>
<sequence length="130" mass="13733">MKAEHVSSPDSRSRPALWAFAWWAVVGALLGLGFASILTIGPVLLFLSGVLAVAGILLRALRNQSAAAVPGGLSVAAFYLAWLNRGGPGRVCETTDTDTSCIEAWSPWPFLVVASLLIAATVFLVRLAKR</sequence>
<comment type="caution">
    <text evidence="2">The sequence shown here is derived from an EMBL/GenBank/DDBJ whole genome shotgun (WGS) entry which is preliminary data.</text>
</comment>
<evidence type="ECO:0000256" key="1">
    <source>
        <dbReference type="SAM" id="Phobius"/>
    </source>
</evidence>
<protein>
    <recommendedName>
        <fullName evidence="4">Transmembrane protein</fullName>
    </recommendedName>
</protein>
<keyword evidence="3" id="KW-1185">Reference proteome</keyword>
<keyword evidence="1" id="KW-0812">Transmembrane</keyword>
<keyword evidence="1" id="KW-1133">Transmembrane helix</keyword>
<evidence type="ECO:0008006" key="4">
    <source>
        <dbReference type="Google" id="ProtNLM"/>
    </source>
</evidence>
<feature type="transmembrane region" description="Helical" evidence="1">
    <location>
        <begin position="20"/>
        <end position="53"/>
    </location>
</feature>
<dbReference type="Proteomes" id="UP000638560">
    <property type="component" value="Unassembled WGS sequence"/>
</dbReference>
<keyword evidence="1" id="KW-0472">Membrane</keyword>
<evidence type="ECO:0000313" key="3">
    <source>
        <dbReference type="Proteomes" id="UP000638560"/>
    </source>
</evidence>
<reference evidence="2 3" key="1">
    <citation type="submission" date="2020-11" db="EMBL/GenBank/DDBJ databases">
        <title>A novel isolate from a Black sea contaminated sediment with potential to produce alkanes: Plantactinospora alkalitolerans sp. nov.</title>
        <authorList>
            <person name="Carro L."/>
            <person name="Veyisoglu A."/>
            <person name="Guven K."/>
            <person name="Schumann P."/>
            <person name="Klenk H.-P."/>
            <person name="Sahin N."/>
        </authorList>
    </citation>
    <scope>NUCLEOTIDE SEQUENCE [LARGE SCALE GENOMIC DNA]</scope>
    <source>
        <strain evidence="2 3">S1510</strain>
    </source>
</reference>
<feature type="transmembrane region" description="Helical" evidence="1">
    <location>
        <begin position="108"/>
        <end position="128"/>
    </location>
</feature>
<gene>
    <name evidence="2" type="ORF">I0C86_24355</name>
</gene>
<accession>A0ABS0H1H6</accession>
<dbReference type="EMBL" id="JADPUN010000216">
    <property type="protein sequence ID" value="MBF9132068.1"/>
    <property type="molecule type" value="Genomic_DNA"/>
</dbReference>